<evidence type="ECO:0000313" key="1">
    <source>
        <dbReference type="EMBL" id="CUS40705.1"/>
    </source>
</evidence>
<proteinExistence type="predicted"/>
<dbReference type="EMBL" id="CZQC01000022">
    <property type="protein sequence ID" value="CUS40705.1"/>
    <property type="molecule type" value="Genomic_DNA"/>
</dbReference>
<dbReference type="AlphaFoldDB" id="A0A160T965"/>
<name>A0A160T965_9ZZZZ</name>
<protein>
    <recommendedName>
        <fullName evidence="2">Circularly permuted type 2 ATP-grasp protein</fullName>
    </recommendedName>
</protein>
<evidence type="ECO:0008006" key="2">
    <source>
        <dbReference type="Google" id="ProtNLM"/>
    </source>
</evidence>
<organism evidence="1">
    <name type="scientific">hydrothermal vent metagenome</name>
    <dbReference type="NCBI Taxonomy" id="652676"/>
    <lineage>
        <taxon>unclassified sequences</taxon>
        <taxon>metagenomes</taxon>
        <taxon>ecological metagenomes</taxon>
    </lineage>
</organism>
<accession>A0A160T965</accession>
<gene>
    <name evidence="1" type="ORF">MGWOODY_Tha1184</name>
</gene>
<dbReference type="SUPFAM" id="SSF56059">
    <property type="entry name" value="Glutathione synthetase ATP-binding domain-like"/>
    <property type="match status" value="1"/>
</dbReference>
<sequence length="433" mass="48344">MASINDVPDHGSEPVSDSIADRLNRSCFCKTLDRTQLHTFLQTDTLNQDVLATHPQLFSNTSVFISPLHAEQMRHIIGAIAQVVKLSGYERQVLEQAPNIGTNGMETEGVFMGYDFHMSEQGPKLIEINTNAGGALLNAALANAQIKCCRVENIPLPLLKTDLEAEFMAMFLHEWALQREDKPLKVIAIIDENPKQQFLYPEFVMAQRLFEKAGLTAVIADPSELELIDGKLQCQNQIIDLVYNRLTDFTLEQKENLALRQAFETNGVVVTPNPYHHALYANKRNLILLSDGYALAHLGANEGDIAILQAGIPATYRVTNENATELWQDRKQLFFKPATGFGSRATYRGDKLTKRVWNEILKGDYVAQKIVMPSKRGMLVDGQETTLKMDLRAYVYAGEIQLLAARLYQGQTTNFRTEGGGFAPVFIADLAPD</sequence>
<reference evidence="1" key="1">
    <citation type="submission" date="2015-10" db="EMBL/GenBank/DDBJ databases">
        <authorList>
            <person name="Gilbert D.G."/>
        </authorList>
    </citation>
    <scope>NUCLEOTIDE SEQUENCE</scope>
</reference>